<dbReference type="Proteomes" id="UP000619479">
    <property type="component" value="Unassembled WGS sequence"/>
</dbReference>
<comment type="caution">
    <text evidence="2">The sequence shown here is derived from an EMBL/GenBank/DDBJ whole genome shotgun (WGS) entry which is preliminary data.</text>
</comment>
<feature type="region of interest" description="Disordered" evidence="1">
    <location>
        <begin position="116"/>
        <end position="136"/>
    </location>
</feature>
<name>A0A919M9R3_9ACTN</name>
<proteinExistence type="predicted"/>
<protein>
    <submittedName>
        <fullName evidence="2">Uncharacterized protein</fullName>
    </submittedName>
</protein>
<keyword evidence="3" id="KW-1185">Reference proteome</keyword>
<evidence type="ECO:0000313" key="2">
    <source>
        <dbReference type="EMBL" id="GID67804.1"/>
    </source>
</evidence>
<sequence>MDLEEWVDSVQPRIVGLEGLGLRLDYGRDDLAVLERLATGDVSAEFVAGCAAYLGETLLRAAGGGWVAGDGHPAVRADPALDLPEVTPAELFEEEGLAAETFDAWASAVAARTRTEPGWRPVKEPTPGLDPHPAPASPEVDAWLAGREADFPRWVARWAPDGTWDFSPASLNRLADLLIQLLGDKAAVLDPANRDLVEGAAWYTGEAYRRAGDGQWSWQDGPRLVNVGRDNRSYVPVEELQAGMSISRYLGTRCRRLARKDQ</sequence>
<dbReference type="RefSeq" id="WP_203745910.1">
    <property type="nucleotide sequence ID" value="NZ_BAAAUC010000008.1"/>
</dbReference>
<evidence type="ECO:0000256" key="1">
    <source>
        <dbReference type="SAM" id="MobiDB-lite"/>
    </source>
</evidence>
<gene>
    <name evidence="2" type="ORF">Acy02nite_56850</name>
</gene>
<accession>A0A919M9R3</accession>
<organism evidence="2 3">
    <name type="scientific">Actinoplanes cyaneus</name>
    <dbReference type="NCBI Taxonomy" id="52696"/>
    <lineage>
        <taxon>Bacteria</taxon>
        <taxon>Bacillati</taxon>
        <taxon>Actinomycetota</taxon>
        <taxon>Actinomycetes</taxon>
        <taxon>Micromonosporales</taxon>
        <taxon>Micromonosporaceae</taxon>
        <taxon>Actinoplanes</taxon>
    </lineage>
</organism>
<evidence type="ECO:0000313" key="3">
    <source>
        <dbReference type="Proteomes" id="UP000619479"/>
    </source>
</evidence>
<dbReference type="AlphaFoldDB" id="A0A919M9R3"/>
<reference evidence="2" key="1">
    <citation type="submission" date="2021-01" db="EMBL/GenBank/DDBJ databases">
        <title>Whole genome shotgun sequence of Actinoplanes cyaneus NBRC 14990.</title>
        <authorList>
            <person name="Komaki H."/>
            <person name="Tamura T."/>
        </authorList>
    </citation>
    <scope>NUCLEOTIDE SEQUENCE</scope>
    <source>
        <strain evidence="2">NBRC 14990</strain>
    </source>
</reference>
<dbReference type="EMBL" id="BOMH01000041">
    <property type="protein sequence ID" value="GID67804.1"/>
    <property type="molecule type" value="Genomic_DNA"/>
</dbReference>